<comment type="caution">
    <text evidence="1">The sequence shown here is derived from an EMBL/GenBank/DDBJ whole genome shotgun (WGS) entry which is preliminary data.</text>
</comment>
<sequence>HKAISGMVFIALKQKDREIGIQQNASTAIIYGCLPFRFVENLYLHEFLQKLNPTYHLPFCDMIKGCLLTKMFSNHVQEKLNTFSTFIDFIISLNEWTDNSRNSIFGFMAFKESQEIVLDILDLFVNHHTRSFIKTKVEEVLTVNGIQMSSAIACITDNPSNIDKMRVTAYKKGFRCCLMLSETECPKYPEIKNVTVKNIICDRYHFADNEVLTEVIRPVIDAIGRLESNDSTLADIFKELIHIH</sequence>
<dbReference type="EMBL" id="CAJVPW010010765">
    <property type="protein sequence ID" value="CAG8618918.1"/>
    <property type="molecule type" value="Genomic_DNA"/>
</dbReference>
<evidence type="ECO:0000313" key="1">
    <source>
        <dbReference type="EMBL" id="CAG8618918.1"/>
    </source>
</evidence>
<proteinExistence type="predicted"/>
<reference evidence="1" key="1">
    <citation type="submission" date="2021-06" db="EMBL/GenBank/DDBJ databases">
        <authorList>
            <person name="Kallberg Y."/>
            <person name="Tangrot J."/>
            <person name="Rosling A."/>
        </authorList>
    </citation>
    <scope>NUCLEOTIDE SEQUENCE</scope>
    <source>
        <strain evidence="1">28 12/20/2015</strain>
    </source>
</reference>
<gene>
    <name evidence="1" type="ORF">SPELUC_LOCUS7792</name>
</gene>
<keyword evidence="2" id="KW-1185">Reference proteome</keyword>
<organism evidence="1 2">
    <name type="scientific">Cetraspora pellucida</name>
    <dbReference type="NCBI Taxonomy" id="1433469"/>
    <lineage>
        <taxon>Eukaryota</taxon>
        <taxon>Fungi</taxon>
        <taxon>Fungi incertae sedis</taxon>
        <taxon>Mucoromycota</taxon>
        <taxon>Glomeromycotina</taxon>
        <taxon>Glomeromycetes</taxon>
        <taxon>Diversisporales</taxon>
        <taxon>Gigasporaceae</taxon>
        <taxon>Cetraspora</taxon>
    </lineage>
</organism>
<name>A0ACA9MWQ9_9GLOM</name>
<accession>A0ACA9MWQ9</accession>
<feature type="non-terminal residue" evidence="1">
    <location>
        <position position="1"/>
    </location>
</feature>
<evidence type="ECO:0000313" key="2">
    <source>
        <dbReference type="Proteomes" id="UP000789366"/>
    </source>
</evidence>
<dbReference type="Proteomes" id="UP000789366">
    <property type="component" value="Unassembled WGS sequence"/>
</dbReference>
<protein>
    <submittedName>
        <fullName evidence="1">10441_t:CDS:1</fullName>
    </submittedName>
</protein>